<dbReference type="EMBL" id="BPQB01000063">
    <property type="protein sequence ID" value="GJE96752.1"/>
    <property type="molecule type" value="Genomic_DNA"/>
</dbReference>
<feature type="compositionally biased region" description="Acidic residues" evidence="4">
    <location>
        <begin position="154"/>
        <end position="172"/>
    </location>
</feature>
<evidence type="ECO:0000313" key="6">
    <source>
        <dbReference type="Proteomes" id="UP000703269"/>
    </source>
</evidence>
<dbReference type="Pfam" id="PF04912">
    <property type="entry name" value="Dynamitin"/>
    <property type="match status" value="1"/>
</dbReference>
<dbReference type="GO" id="GO:0046872">
    <property type="term" value="F:metal ion binding"/>
    <property type="evidence" value="ECO:0007669"/>
    <property type="project" value="InterPro"/>
</dbReference>
<gene>
    <name evidence="5" type="ORF">PsYK624_129580</name>
</gene>
<evidence type="ECO:0000256" key="2">
    <source>
        <dbReference type="ARBA" id="ARBA00022490"/>
    </source>
</evidence>
<feature type="region of interest" description="Disordered" evidence="4">
    <location>
        <begin position="230"/>
        <end position="257"/>
    </location>
</feature>
<dbReference type="PANTHER" id="PTHR15346">
    <property type="entry name" value="DYNACTIN SUBUNIT"/>
    <property type="match status" value="1"/>
</dbReference>
<name>A0A9P3GK86_9APHY</name>
<dbReference type="OrthoDB" id="4977at2759"/>
<keyword evidence="6" id="KW-1185">Reference proteome</keyword>
<evidence type="ECO:0000256" key="4">
    <source>
        <dbReference type="SAM" id="MobiDB-lite"/>
    </source>
</evidence>
<proteinExistence type="predicted"/>
<feature type="compositionally biased region" description="Low complexity" evidence="4">
    <location>
        <begin position="131"/>
        <end position="143"/>
    </location>
</feature>
<organism evidence="5 6">
    <name type="scientific">Phanerochaete sordida</name>
    <dbReference type="NCBI Taxonomy" id="48140"/>
    <lineage>
        <taxon>Eukaryota</taxon>
        <taxon>Fungi</taxon>
        <taxon>Dikarya</taxon>
        <taxon>Basidiomycota</taxon>
        <taxon>Agaricomycotina</taxon>
        <taxon>Agaricomycetes</taxon>
        <taxon>Polyporales</taxon>
        <taxon>Phanerochaetaceae</taxon>
        <taxon>Phanerochaete</taxon>
    </lineage>
</organism>
<feature type="region of interest" description="Disordered" evidence="4">
    <location>
        <begin position="1"/>
        <end position="190"/>
    </location>
</feature>
<dbReference type="Proteomes" id="UP000703269">
    <property type="component" value="Unassembled WGS sequence"/>
</dbReference>
<dbReference type="AlphaFoldDB" id="A0A9P3GK86"/>
<dbReference type="GO" id="GO:0007017">
    <property type="term" value="P:microtubule-based process"/>
    <property type="evidence" value="ECO:0007669"/>
    <property type="project" value="InterPro"/>
</dbReference>
<keyword evidence="3" id="KW-0175">Coiled coil</keyword>
<feature type="region of interest" description="Disordered" evidence="4">
    <location>
        <begin position="339"/>
        <end position="395"/>
    </location>
</feature>
<protein>
    <submittedName>
        <fullName evidence="5">Dynamitin-domain-containing protein</fullName>
    </submittedName>
</protein>
<dbReference type="GO" id="GO:0005737">
    <property type="term" value="C:cytoplasm"/>
    <property type="evidence" value="ECO:0007669"/>
    <property type="project" value="UniProtKB-SubCell"/>
</dbReference>
<evidence type="ECO:0000256" key="1">
    <source>
        <dbReference type="ARBA" id="ARBA00004496"/>
    </source>
</evidence>
<evidence type="ECO:0000313" key="5">
    <source>
        <dbReference type="EMBL" id="GJE96752.1"/>
    </source>
</evidence>
<comment type="caution">
    <text evidence="5">The sequence shown here is derived from an EMBL/GenBank/DDBJ whole genome shotgun (WGS) entry which is preliminary data.</text>
</comment>
<dbReference type="CDD" id="cd00371">
    <property type="entry name" value="HMA"/>
    <property type="match status" value="1"/>
</dbReference>
<feature type="compositionally biased region" description="Basic and acidic residues" evidence="4">
    <location>
        <begin position="48"/>
        <end position="57"/>
    </location>
</feature>
<feature type="compositionally biased region" description="Low complexity" evidence="4">
    <location>
        <begin position="94"/>
        <end position="112"/>
    </location>
</feature>
<dbReference type="GO" id="GO:0005869">
    <property type="term" value="C:dynactin complex"/>
    <property type="evidence" value="ECO:0007669"/>
    <property type="project" value="InterPro"/>
</dbReference>
<feature type="coiled-coil region" evidence="3">
    <location>
        <begin position="419"/>
        <end position="456"/>
    </location>
</feature>
<keyword evidence="2" id="KW-0963">Cytoplasm</keyword>
<feature type="compositionally biased region" description="Basic and acidic residues" evidence="4">
    <location>
        <begin position="25"/>
        <end position="34"/>
    </location>
</feature>
<feature type="compositionally biased region" description="Basic residues" evidence="4">
    <location>
        <begin position="72"/>
        <end position="84"/>
    </location>
</feature>
<sequence>MNATKYASLPDIDTAPDVYETEDVFPTHETKQESSDEESGVPSRHSRGKDLHAKPEELDSSSLMDPSEAGKKFRKAEKRRHRPRIQYTYPPSPTSSSGRSSPEVHHTLPPQHHQLHHHHQRSPASTLTQRLTSLKAELAALEAELGEAQKEESESVVDDDDDEPVDIAAEVEDTPKPDGGKPRKSERAHVEAGELIKEVVDVKARLEKIGKLKDGRNGREKLVSAVLQGVGERATSREAVTEQDEEPPKDEEKKEEGVPLKLEVRDIAEMDRRLGELERAVGASSATVDETTPLPPPLLPLLTRLNTQLTLLSQPRHIDNISRRLKLLLSDLDRLSAANQHGAQGGMGGSQRRGTGSHLGHGHALTGSLSGIHPGSPVTSQGPPVPSPHPHTDALAPILNRLSPLLPHIPHILTRLRTLSTLHTNAAAFQSTLEALEEEQKRVRRALEELEGAVQSVEGSLKENEGVVKGNVVEVERRVDDVVRKVEAMNVASQQ</sequence>
<evidence type="ECO:0000256" key="3">
    <source>
        <dbReference type="SAM" id="Coils"/>
    </source>
</evidence>
<dbReference type="InterPro" id="IPR028133">
    <property type="entry name" value="Dynamitin"/>
</dbReference>
<reference evidence="5 6" key="1">
    <citation type="submission" date="2021-08" db="EMBL/GenBank/DDBJ databases">
        <title>Draft Genome Sequence of Phanerochaete sordida strain YK-624.</title>
        <authorList>
            <person name="Mori T."/>
            <person name="Dohra H."/>
            <person name="Suzuki T."/>
            <person name="Kawagishi H."/>
            <person name="Hirai H."/>
        </authorList>
    </citation>
    <scope>NUCLEOTIDE SEQUENCE [LARGE SCALE GENOMIC DNA]</scope>
    <source>
        <strain evidence="5 6">YK-624</strain>
    </source>
</reference>
<dbReference type="InterPro" id="IPR006121">
    <property type="entry name" value="HMA_dom"/>
</dbReference>
<comment type="subcellular location">
    <subcellularLocation>
        <location evidence="1">Cytoplasm</location>
    </subcellularLocation>
</comment>
<accession>A0A9P3GK86</accession>
<feature type="compositionally biased region" description="Basic and acidic residues" evidence="4">
    <location>
        <begin position="173"/>
        <end position="190"/>
    </location>
</feature>